<evidence type="ECO:0000313" key="4">
    <source>
        <dbReference type="EMBL" id="MCT7965692.1"/>
    </source>
</evidence>
<gene>
    <name evidence="4" type="ORF">NG799_05005</name>
</gene>
<keyword evidence="2" id="KW-0597">Phosphoprotein</keyword>
<dbReference type="InterPro" id="IPR009081">
    <property type="entry name" value="PP-bd_ACP"/>
</dbReference>
<keyword evidence="5" id="KW-1185">Reference proteome</keyword>
<dbReference type="InterPro" id="IPR036736">
    <property type="entry name" value="ACP-like_sf"/>
</dbReference>
<dbReference type="InterPro" id="IPR020806">
    <property type="entry name" value="PKS_PP-bd"/>
</dbReference>
<dbReference type="EMBL" id="JAMXFF010000005">
    <property type="protein sequence ID" value="MCT7965692.1"/>
    <property type="molecule type" value="Genomic_DNA"/>
</dbReference>
<evidence type="ECO:0000256" key="2">
    <source>
        <dbReference type="ARBA" id="ARBA00022553"/>
    </source>
</evidence>
<comment type="caution">
    <text evidence="4">The sequence shown here is derived from an EMBL/GenBank/DDBJ whole genome shotgun (WGS) entry which is preliminary data.</text>
</comment>
<accession>A0ABT2MQI1</accession>
<dbReference type="SUPFAM" id="SSF47336">
    <property type="entry name" value="ACP-like"/>
    <property type="match status" value="1"/>
</dbReference>
<dbReference type="PROSITE" id="PS50075">
    <property type="entry name" value="CARRIER"/>
    <property type="match status" value="1"/>
</dbReference>
<dbReference type="Pfam" id="PF00550">
    <property type="entry name" value="PP-binding"/>
    <property type="match status" value="1"/>
</dbReference>
<evidence type="ECO:0000259" key="3">
    <source>
        <dbReference type="PROSITE" id="PS50075"/>
    </source>
</evidence>
<evidence type="ECO:0000313" key="5">
    <source>
        <dbReference type="Proteomes" id="UP001525890"/>
    </source>
</evidence>
<dbReference type="PROSITE" id="PS00012">
    <property type="entry name" value="PHOSPHOPANTETHEINE"/>
    <property type="match status" value="1"/>
</dbReference>
<dbReference type="Gene3D" id="3.30.300.30">
    <property type="match status" value="1"/>
</dbReference>
<protein>
    <submittedName>
        <fullName evidence="4">Phosphopantetheine-binding protein</fullName>
    </submittedName>
</protein>
<organism evidence="4 5">
    <name type="scientific">Laspinema palackyanum D2a</name>
    <dbReference type="NCBI Taxonomy" id="2953684"/>
    <lineage>
        <taxon>Bacteria</taxon>
        <taxon>Bacillati</taxon>
        <taxon>Cyanobacteriota</taxon>
        <taxon>Cyanophyceae</taxon>
        <taxon>Oscillatoriophycideae</taxon>
        <taxon>Oscillatoriales</taxon>
        <taxon>Laspinemataceae</taxon>
        <taxon>Laspinema</taxon>
        <taxon>Laspinema palackyanum</taxon>
    </lineage>
</organism>
<keyword evidence="1" id="KW-0596">Phosphopantetheine</keyword>
<dbReference type="SMART" id="SM00823">
    <property type="entry name" value="PKS_PP"/>
    <property type="match status" value="1"/>
</dbReference>
<dbReference type="PANTHER" id="PTHR45527">
    <property type="entry name" value="NONRIBOSOMAL PEPTIDE SYNTHETASE"/>
    <property type="match status" value="1"/>
</dbReference>
<dbReference type="Proteomes" id="UP001525890">
    <property type="component" value="Unassembled WGS sequence"/>
</dbReference>
<dbReference type="Gene3D" id="1.10.1200.10">
    <property type="entry name" value="ACP-like"/>
    <property type="match status" value="1"/>
</dbReference>
<dbReference type="InterPro" id="IPR006162">
    <property type="entry name" value="Ppantetheine_attach_site"/>
</dbReference>
<dbReference type="PANTHER" id="PTHR45527:SF1">
    <property type="entry name" value="FATTY ACID SYNTHASE"/>
    <property type="match status" value="1"/>
</dbReference>
<proteinExistence type="predicted"/>
<feature type="domain" description="Carrier" evidence="3">
    <location>
        <begin position="41"/>
        <end position="116"/>
    </location>
</feature>
<name>A0ABT2MQI1_9CYAN</name>
<reference evidence="4 5" key="1">
    <citation type="journal article" date="2022" name="Front. Microbiol.">
        <title>High genomic differentiation and limited gene flow indicate recent cryptic speciation within the genus Laspinema (cyanobacteria).</title>
        <authorList>
            <person name="Stanojkovic A."/>
            <person name="Skoupy S."/>
            <person name="Skaloud P."/>
            <person name="Dvorak P."/>
        </authorList>
    </citation>
    <scope>NUCLEOTIDE SEQUENCE [LARGE SCALE GENOMIC DNA]</scope>
    <source>
        <strain evidence="4 5">D2a</strain>
    </source>
</reference>
<dbReference type="InterPro" id="IPR045851">
    <property type="entry name" value="AMP-bd_C_sf"/>
</dbReference>
<sequence>MIPNVFVSLPALPITPNGKVDRRVLPAPDIKSLIQTLEFVAPQTPTEELVASIWKKVLGVEQASVNDNFFELGGHSLLATQVVSQLNSSLGLHLPLSKLFELPTVGSLSSYIDATLWTSENIENINTSDEREEFEL</sequence>
<evidence type="ECO:0000256" key="1">
    <source>
        <dbReference type="ARBA" id="ARBA00022450"/>
    </source>
</evidence>
<dbReference type="SUPFAM" id="SSF56801">
    <property type="entry name" value="Acetyl-CoA synthetase-like"/>
    <property type="match status" value="1"/>
</dbReference>